<dbReference type="PANTHER" id="PTHR45774">
    <property type="entry name" value="BTB/POZ DOMAIN-CONTAINING"/>
    <property type="match status" value="1"/>
</dbReference>
<gene>
    <name evidence="3" type="ORF">RCL2_001206600</name>
</gene>
<dbReference type="Proteomes" id="UP000615446">
    <property type="component" value="Unassembled WGS sequence"/>
</dbReference>
<evidence type="ECO:0000313" key="3">
    <source>
        <dbReference type="EMBL" id="GES84979.1"/>
    </source>
</evidence>
<evidence type="ECO:0008006" key="5">
    <source>
        <dbReference type="Google" id="ProtNLM"/>
    </source>
</evidence>
<comment type="caution">
    <text evidence="3">The sequence shown here is derived from an EMBL/GenBank/DDBJ whole genome shotgun (WGS) entry which is preliminary data.</text>
</comment>
<reference evidence="3" key="1">
    <citation type="submission" date="2019-10" db="EMBL/GenBank/DDBJ databases">
        <title>Conservation and host-specific expression of non-tandemly repeated heterogenous ribosome RNA gene in arbuscular mycorrhizal fungi.</title>
        <authorList>
            <person name="Maeda T."/>
            <person name="Kobayashi Y."/>
            <person name="Nakagawa T."/>
            <person name="Ezawa T."/>
            <person name="Yamaguchi K."/>
            <person name="Bino T."/>
            <person name="Nishimoto Y."/>
            <person name="Shigenobu S."/>
            <person name="Kawaguchi M."/>
        </authorList>
    </citation>
    <scope>NUCLEOTIDE SEQUENCE</scope>
    <source>
        <strain evidence="3">HR1</strain>
    </source>
</reference>
<feature type="domain" description="TLDc" evidence="2">
    <location>
        <begin position="276"/>
        <end position="406"/>
    </location>
</feature>
<dbReference type="EMBL" id="BLAL01000087">
    <property type="protein sequence ID" value="GES84979.1"/>
    <property type="molecule type" value="Genomic_DNA"/>
</dbReference>
<dbReference type="AlphaFoldDB" id="A0A8H3QQ70"/>
<dbReference type="OrthoDB" id="6088954at2759"/>
<dbReference type="CDD" id="cd18186">
    <property type="entry name" value="BTB_POZ_ZBTB_KLHL-like"/>
    <property type="match status" value="1"/>
</dbReference>
<protein>
    <recommendedName>
        <fullName evidence="5">BTB domain-containing protein</fullName>
    </recommendedName>
</protein>
<feature type="domain" description="BTB" evidence="1">
    <location>
        <begin position="23"/>
        <end position="94"/>
    </location>
</feature>
<dbReference type="Pfam" id="PF00651">
    <property type="entry name" value="BTB"/>
    <property type="match status" value="1"/>
</dbReference>
<dbReference type="PANTHER" id="PTHR45774:SF4">
    <property type="entry name" value="AXUNDEAD, ISOFORM F"/>
    <property type="match status" value="1"/>
</dbReference>
<evidence type="ECO:0000313" key="4">
    <source>
        <dbReference type="Proteomes" id="UP000615446"/>
    </source>
</evidence>
<name>A0A8H3QQ70_9GLOM</name>
<dbReference type="GO" id="GO:0005829">
    <property type="term" value="C:cytosol"/>
    <property type="evidence" value="ECO:0007669"/>
    <property type="project" value="TreeGrafter"/>
</dbReference>
<accession>A0A8H3QQ70</accession>
<proteinExistence type="predicted"/>
<dbReference type="Gene3D" id="3.30.710.10">
    <property type="entry name" value="Potassium Channel Kv1.1, Chain A"/>
    <property type="match status" value="1"/>
</dbReference>
<evidence type="ECO:0000259" key="2">
    <source>
        <dbReference type="PROSITE" id="PS51886"/>
    </source>
</evidence>
<dbReference type="PROSITE" id="PS51886">
    <property type="entry name" value="TLDC"/>
    <property type="match status" value="1"/>
</dbReference>
<sequence>MSYEFCQEVANDYEKVFESDEEYDVIIYAGENMKELNAHLFVLRTRSLYFRTGFSKKWAEKKDGKFIFKKPNISHEIFEIILRFIYCGKVDLTNLQKYLIKHDHEFLQQQCSVEILETIYQHESFTELWNFCLKKICEEPEILFNSNRFINLSERLLEFILKQDDLNLDEILIWDGLIKWCLAQHLDISRDIKKWDKDEVTILKKTIQRFIPLIRFYDISLEDFKLKVFPYKVLLPVNLINDILTFHSIRKDNVSNKELNIIVLSPRKSKCIYDSILIKPQHFAIFSSWIGKKIDNYNTRNIPYNFNLLYRSSRDGKTAKEFHTKCDNKGATIVIAKVINSEQIVGGHNPLFWNEIHGPVFGSSDLYENNGSSWFSNPSSYPKIDDMPIGKFYVDDYEVFQVIKKS</sequence>
<evidence type="ECO:0000259" key="1">
    <source>
        <dbReference type="PROSITE" id="PS50097"/>
    </source>
</evidence>
<dbReference type="Pfam" id="PF07534">
    <property type="entry name" value="TLD"/>
    <property type="match status" value="1"/>
</dbReference>
<dbReference type="PROSITE" id="PS50097">
    <property type="entry name" value="BTB"/>
    <property type="match status" value="1"/>
</dbReference>
<organism evidence="3 4">
    <name type="scientific">Rhizophagus clarus</name>
    <dbReference type="NCBI Taxonomy" id="94130"/>
    <lineage>
        <taxon>Eukaryota</taxon>
        <taxon>Fungi</taxon>
        <taxon>Fungi incertae sedis</taxon>
        <taxon>Mucoromycota</taxon>
        <taxon>Glomeromycotina</taxon>
        <taxon>Glomeromycetes</taxon>
        <taxon>Glomerales</taxon>
        <taxon>Glomeraceae</taxon>
        <taxon>Rhizophagus</taxon>
    </lineage>
</organism>
<dbReference type="InterPro" id="IPR006571">
    <property type="entry name" value="TLDc_dom"/>
</dbReference>
<dbReference type="InterPro" id="IPR011333">
    <property type="entry name" value="SKP1/BTB/POZ_sf"/>
</dbReference>
<dbReference type="InterPro" id="IPR000210">
    <property type="entry name" value="BTB/POZ_dom"/>
</dbReference>
<dbReference type="SUPFAM" id="SSF54695">
    <property type="entry name" value="POZ domain"/>
    <property type="match status" value="1"/>
</dbReference>